<feature type="binding site" evidence="16">
    <location>
        <position position="176"/>
    </location>
    <ligand>
        <name>S-adenosyl-L-methionine</name>
        <dbReference type="ChEBI" id="CHEBI:59789"/>
        <label>1</label>
    </ligand>
</feature>
<comment type="caution">
    <text evidence="20">The sequence shown here is derived from an EMBL/GenBank/DDBJ whole genome shotgun (WGS) entry which is preliminary data.</text>
</comment>
<dbReference type="PROSITE" id="PS51918">
    <property type="entry name" value="RADICAL_SAM"/>
    <property type="match status" value="1"/>
</dbReference>
<feature type="binding site" evidence="16">
    <location>
        <begin position="96"/>
        <end position="98"/>
    </location>
    <ligand>
        <name>S-adenosyl-L-methionine</name>
        <dbReference type="ChEBI" id="CHEBI:59789"/>
        <label>2</label>
    </ligand>
</feature>
<evidence type="ECO:0000256" key="15">
    <source>
        <dbReference type="PIRNR" id="PIRNR000167"/>
    </source>
</evidence>
<dbReference type="InterPro" id="IPR034505">
    <property type="entry name" value="Coproporphyrinogen-III_oxidase"/>
</dbReference>
<name>A0A7W7KH61_PSENT</name>
<keyword evidence="11 15" id="KW-0411">Iron-sulfur</keyword>
<evidence type="ECO:0000256" key="4">
    <source>
        <dbReference type="ARBA" id="ARBA00011245"/>
    </source>
</evidence>
<evidence type="ECO:0000259" key="19">
    <source>
        <dbReference type="PROSITE" id="PS51918"/>
    </source>
</evidence>
<dbReference type="GO" id="GO:0046872">
    <property type="term" value="F:metal ion binding"/>
    <property type="evidence" value="ECO:0007669"/>
    <property type="project" value="UniProtKB-KW"/>
</dbReference>
<evidence type="ECO:0000256" key="3">
    <source>
        <dbReference type="ARBA" id="ARBA00005493"/>
    </source>
</evidence>
<feature type="binding site" evidence="17">
    <location>
        <position position="97"/>
    </location>
    <ligand>
        <name>[4Fe-4S] cluster</name>
        <dbReference type="ChEBI" id="CHEBI:49883"/>
        <note>4Fe-4S-S-AdoMet</note>
    </ligand>
</feature>
<feature type="binding site" evidence="17">
    <location>
        <position position="90"/>
    </location>
    <ligand>
        <name>[4Fe-4S] cluster</name>
        <dbReference type="ChEBI" id="CHEBI:49883"/>
        <note>4Fe-4S-S-AdoMet</note>
    </ligand>
</feature>
<dbReference type="InterPro" id="IPR058240">
    <property type="entry name" value="rSAM_sf"/>
</dbReference>
<dbReference type="GO" id="GO:0051989">
    <property type="term" value="F:coproporphyrinogen dehydrogenase activity"/>
    <property type="evidence" value="ECO:0007669"/>
    <property type="project" value="UniProtKB-EC"/>
</dbReference>
<dbReference type="InterPro" id="IPR023404">
    <property type="entry name" value="rSAM_horseshoe"/>
</dbReference>
<feature type="binding site" evidence="16">
    <location>
        <position position="215"/>
    </location>
    <ligand>
        <name>S-adenosyl-L-methionine</name>
        <dbReference type="ChEBI" id="CHEBI:59789"/>
        <label>2</label>
    </ligand>
</feature>
<evidence type="ECO:0000256" key="11">
    <source>
        <dbReference type="ARBA" id="ARBA00023014"/>
    </source>
</evidence>
<dbReference type="EMBL" id="JACHLI010000004">
    <property type="protein sequence ID" value="MBB4862679.1"/>
    <property type="molecule type" value="Genomic_DNA"/>
</dbReference>
<dbReference type="CDD" id="cd01335">
    <property type="entry name" value="Radical_SAM"/>
    <property type="match status" value="1"/>
</dbReference>
<dbReference type="GO" id="GO:0051539">
    <property type="term" value="F:4 iron, 4 sulfur cluster binding"/>
    <property type="evidence" value="ECO:0007669"/>
    <property type="project" value="UniProtKB-KW"/>
</dbReference>
<feature type="binding site" evidence="17">
    <location>
        <position position="94"/>
    </location>
    <ligand>
        <name>[4Fe-4S] cluster</name>
        <dbReference type="ChEBI" id="CHEBI:49883"/>
        <note>4Fe-4S-S-AdoMet</note>
    </ligand>
</feature>
<evidence type="ECO:0000256" key="5">
    <source>
        <dbReference type="ARBA" id="ARBA00022485"/>
    </source>
</evidence>
<dbReference type="SMART" id="SM00729">
    <property type="entry name" value="Elp3"/>
    <property type="match status" value="1"/>
</dbReference>
<comment type="cofactor">
    <cofactor evidence="15 17">
        <name>[4Fe-4S] cluster</name>
        <dbReference type="ChEBI" id="CHEBI:49883"/>
    </cofactor>
    <text evidence="15 17">Binds 1 [4Fe-4S] cluster. The cluster is coordinated with 3 cysteines and an exchangeable S-adenosyl-L-methionine.</text>
</comment>
<evidence type="ECO:0000256" key="1">
    <source>
        <dbReference type="ARBA" id="ARBA00004496"/>
    </source>
</evidence>
<feature type="domain" description="Radical SAM core" evidence="19">
    <location>
        <begin position="75"/>
        <end position="311"/>
    </location>
</feature>
<feature type="region of interest" description="Disordered" evidence="18">
    <location>
        <begin position="1"/>
        <end position="23"/>
    </location>
</feature>
<dbReference type="Pfam" id="PF04055">
    <property type="entry name" value="Radical_SAM"/>
    <property type="match status" value="1"/>
</dbReference>
<comment type="similarity">
    <text evidence="3 15">Belongs to the anaerobic coproporphyrinogen-III oxidase family.</text>
</comment>
<dbReference type="SFLD" id="SFLDG01082">
    <property type="entry name" value="B12-binding_domain_containing"/>
    <property type="match status" value="1"/>
</dbReference>
<feature type="binding site" evidence="16">
    <location>
        <position position="84"/>
    </location>
    <ligand>
        <name>S-adenosyl-L-methionine</name>
        <dbReference type="ChEBI" id="CHEBI:59789"/>
        <label>1</label>
    </ligand>
</feature>
<dbReference type="AlphaFoldDB" id="A0A7W7KH61"/>
<dbReference type="EC" id="1.3.98.3" evidence="15"/>
<comment type="pathway">
    <text evidence="2 15">Porphyrin-containing compound metabolism; protoporphyrin-IX biosynthesis; protoporphyrinogen-IX from coproporphyrinogen-III (AdoMet route): step 1/1.</text>
</comment>
<dbReference type="GO" id="GO:0005737">
    <property type="term" value="C:cytoplasm"/>
    <property type="evidence" value="ECO:0007669"/>
    <property type="project" value="UniProtKB-SubCell"/>
</dbReference>
<dbReference type="Proteomes" id="UP000566995">
    <property type="component" value="Unassembled WGS sequence"/>
</dbReference>
<organism evidence="20 21">
    <name type="scientific">Pseudomonas nitroreducens</name>
    <dbReference type="NCBI Taxonomy" id="46680"/>
    <lineage>
        <taxon>Bacteria</taxon>
        <taxon>Pseudomonadati</taxon>
        <taxon>Pseudomonadota</taxon>
        <taxon>Gammaproteobacteria</taxon>
        <taxon>Pseudomonadales</taxon>
        <taxon>Pseudomonadaceae</taxon>
        <taxon>Pseudomonas</taxon>
    </lineage>
</organism>
<dbReference type="Gene3D" id="1.10.10.920">
    <property type="match status" value="1"/>
</dbReference>
<feature type="binding site" evidence="16">
    <location>
        <position position="360"/>
    </location>
    <ligand>
        <name>S-adenosyl-L-methionine</name>
        <dbReference type="ChEBI" id="CHEBI:59789"/>
        <label>1</label>
    </ligand>
</feature>
<dbReference type="GO" id="GO:0006782">
    <property type="term" value="P:protoporphyrinogen IX biosynthetic process"/>
    <property type="evidence" value="ECO:0007669"/>
    <property type="project" value="UniProtKB-UniPathway"/>
</dbReference>
<evidence type="ECO:0000256" key="8">
    <source>
        <dbReference type="ARBA" id="ARBA00022723"/>
    </source>
</evidence>
<dbReference type="SFLD" id="SFLDS00029">
    <property type="entry name" value="Radical_SAM"/>
    <property type="match status" value="1"/>
</dbReference>
<accession>A0A7W7KH61</accession>
<dbReference type="InterPro" id="IPR004558">
    <property type="entry name" value="Coprogen_oxidase_HemN"/>
</dbReference>
<evidence type="ECO:0000256" key="16">
    <source>
        <dbReference type="PIRSR" id="PIRSR000167-1"/>
    </source>
</evidence>
<evidence type="ECO:0000256" key="12">
    <source>
        <dbReference type="ARBA" id="ARBA00023244"/>
    </source>
</evidence>
<comment type="function">
    <text evidence="13">Involved in the heme biosynthesis. Catalyzes the anaerobic oxidative decarboxylation of propionate groups of rings A and B of coproporphyrinogen III to yield the vinyl groups in protoporphyrinogen IX.</text>
</comment>
<dbReference type="SUPFAM" id="SSF102114">
    <property type="entry name" value="Radical SAM enzymes"/>
    <property type="match status" value="1"/>
</dbReference>
<protein>
    <recommendedName>
        <fullName evidence="15">Coproporphyrinogen-III oxidase</fullName>
        <ecNumber evidence="15">1.3.98.3</ecNumber>
    </recommendedName>
</protein>
<keyword evidence="6 15" id="KW-0963">Cytoplasm</keyword>
<feature type="binding site" evidence="16">
    <location>
        <position position="141"/>
    </location>
    <ligand>
        <name>S-adenosyl-L-methionine</name>
        <dbReference type="ChEBI" id="CHEBI:59789"/>
        <label>1</label>
    </ligand>
</feature>
<evidence type="ECO:0000256" key="10">
    <source>
        <dbReference type="ARBA" id="ARBA00023004"/>
    </source>
</evidence>
<dbReference type="InterPro" id="IPR006638">
    <property type="entry name" value="Elp3/MiaA/NifB-like_rSAM"/>
</dbReference>
<feature type="binding site" evidence="16">
    <location>
        <position position="203"/>
    </location>
    <ligand>
        <name>S-adenosyl-L-methionine</name>
        <dbReference type="ChEBI" id="CHEBI:59789"/>
        <label>2</label>
    </ligand>
</feature>
<dbReference type="Pfam" id="PF06969">
    <property type="entry name" value="HemN_C"/>
    <property type="match status" value="1"/>
</dbReference>
<keyword evidence="10 15" id="KW-0408">Iron</keyword>
<dbReference type="Gene3D" id="3.80.30.20">
    <property type="entry name" value="tm_1862 like domain"/>
    <property type="match status" value="1"/>
</dbReference>
<evidence type="ECO:0000313" key="20">
    <source>
        <dbReference type="EMBL" id="MBB4862679.1"/>
    </source>
</evidence>
<feature type="binding site" evidence="16">
    <location>
        <position position="240"/>
    </location>
    <ligand>
        <name>S-adenosyl-L-methionine</name>
        <dbReference type="ChEBI" id="CHEBI:59789"/>
        <label>2</label>
    </ligand>
</feature>
<evidence type="ECO:0000256" key="14">
    <source>
        <dbReference type="ARBA" id="ARBA00048321"/>
    </source>
</evidence>
<feature type="binding site" evidence="16">
    <location>
        <begin position="142"/>
        <end position="143"/>
    </location>
    <ligand>
        <name>S-adenosyl-L-methionine</name>
        <dbReference type="ChEBI" id="CHEBI:59789"/>
        <label>2</label>
    </ligand>
</feature>
<comment type="subcellular location">
    <subcellularLocation>
        <location evidence="1 15">Cytoplasm</location>
    </subcellularLocation>
</comment>
<evidence type="ECO:0000256" key="17">
    <source>
        <dbReference type="PIRSR" id="PIRSR000167-2"/>
    </source>
</evidence>
<dbReference type="FunFam" id="3.80.30.20:FF:000012">
    <property type="entry name" value="Coproporphyrinogen-III oxidase"/>
    <property type="match status" value="1"/>
</dbReference>
<dbReference type="InterPro" id="IPR007197">
    <property type="entry name" value="rSAM"/>
</dbReference>
<feature type="binding site" evidence="16">
    <location>
        <position position="274"/>
    </location>
    <ligand>
        <name>S-adenosyl-L-methionine</name>
        <dbReference type="ChEBI" id="CHEBI:59789"/>
        <label>2</label>
    </ligand>
</feature>
<keyword evidence="9 15" id="KW-0560">Oxidoreductase</keyword>
<dbReference type="UniPathway" id="UPA00251">
    <property type="reaction ID" value="UER00323"/>
</dbReference>
<keyword evidence="8 15" id="KW-0479">Metal-binding</keyword>
<evidence type="ECO:0000256" key="6">
    <source>
        <dbReference type="ARBA" id="ARBA00022490"/>
    </source>
</evidence>
<dbReference type="NCBIfam" id="TIGR00538">
    <property type="entry name" value="hemN"/>
    <property type="match status" value="1"/>
</dbReference>
<evidence type="ECO:0000256" key="9">
    <source>
        <dbReference type="ARBA" id="ARBA00023002"/>
    </source>
</evidence>
<keyword evidence="7 15" id="KW-0949">S-adenosyl-L-methionine</keyword>
<dbReference type="PIRSF" id="PIRSF000167">
    <property type="entry name" value="HemN"/>
    <property type="match status" value="1"/>
</dbReference>
<dbReference type="InterPro" id="IPR010723">
    <property type="entry name" value="HemN_C"/>
</dbReference>
<dbReference type="GO" id="GO:0004109">
    <property type="term" value="F:coproporphyrinogen oxidase activity"/>
    <property type="evidence" value="ECO:0007669"/>
    <property type="project" value="InterPro"/>
</dbReference>
<reference evidence="20 21" key="1">
    <citation type="submission" date="2020-08" db="EMBL/GenBank/DDBJ databases">
        <title>Functional genomics of gut bacteria from endangered species of beetles.</title>
        <authorList>
            <person name="Carlos-Shanley C."/>
        </authorList>
    </citation>
    <scope>NUCLEOTIDE SEQUENCE [LARGE SCALE GENOMIC DNA]</scope>
    <source>
        <strain evidence="20 21">S00179</strain>
    </source>
</reference>
<dbReference type="FunFam" id="1.10.10.920:FF:000001">
    <property type="entry name" value="Coproporphyrinogen-III oxidase"/>
    <property type="match status" value="1"/>
</dbReference>
<comment type="catalytic activity">
    <reaction evidence="14 15">
        <text>coproporphyrinogen III + 2 S-adenosyl-L-methionine = protoporphyrinogen IX + 2 5'-deoxyadenosine + 2 L-methionine + 2 CO2</text>
        <dbReference type="Rhea" id="RHEA:15425"/>
        <dbReference type="ChEBI" id="CHEBI:16526"/>
        <dbReference type="ChEBI" id="CHEBI:17319"/>
        <dbReference type="ChEBI" id="CHEBI:57307"/>
        <dbReference type="ChEBI" id="CHEBI:57309"/>
        <dbReference type="ChEBI" id="CHEBI:57844"/>
        <dbReference type="ChEBI" id="CHEBI:59789"/>
        <dbReference type="EC" id="1.3.98.3"/>
    </reaction>
</comment>
<dbReference type="SFLD" id="SFLDG01065">
    <property type="entry name" value="anaerobic_coproporphyrinogen-I"/>
    <property type="match status" value="1"/>
</dbReference>
<evidence type="ECO:0000256" key="13">
    <source>
        <dbReference type="ARBA" id="ARBA00024295"/>
    </source>
</evidence>
<keyword evidence="5 15" id="KW-0004">4Fe-4S</keyword>
<gene>
    <name evidence="20" type="ORF">HNP46_001523</name>
</gene>
<evidence type="ECO:0000313" key="21">
    <source>
        <dbReference type="Proteomes" id="UP000566995"/>
    </source>
</evidence>
<dbReference type="PANTHER" id="PTHR13932">
    <property type="entry name" value="COPROPORPHYRINIGEN III OXIDASE"/>
    <property type="match status" value="1"/>
</dbReference>
<evidence type="ECO:0000256" key="7">
    <source>
        <dbReference type="ARBA" id="ARBA00022691"/>
    </source>
</evidence>
<keyword evidence="12 15" id="KW-0627">Porphyrin biosynthesis</keyword>
<sequence>MARVEFAGDSQRQTASAQEPRVMPESMSFNRALVEKYDRPGPRYTSYPTAPQFHGAFAADDYRAAAQRSNLSSAGHAAKPLSVYIHVPFCQSLCYYCACNKIITRKTHRAAQYLDYLKREIALQAALFDGTRKLTQLHLGGGTPTYLTSEQLGEVMDSLRQHFNLDESDNHEFSIEVDPRTISRERIAELRAQGFNRLSFGVQDFDEQVQEAVNRVQSEQQVFDLVAAAREAKFKSVSVDLIYGLPLQTVESFDTTLAKIIALRPDRIAAYSYAHLPERVRAQRLIRREDMPPPERKLELLELTIRRLTAAGYVYIGMDHFALPDDELTVARANGSLQRNFQGYSTHADCDLIALGVSSISKVGDTYGQNVKELSQYYARLDAGLLPVHKGYRLSDDDRLRREVIGALMCHGRVDYAPLEEAHGIRFTEYFADALGQLREQVGDGLVELHDDALVLLPQGQLMMRSVAMAFDAYLGGAQAERFSRTI</sequence>
<dbReference type="PANTHER" id="PTHR13932:SF6">
    <property type="entry name" value="OXYGEN-INDEPENDENT COPROPORPHYRINOGEN III OXIDASE"/>
    <property type="match status" value="1"/>
</dbReference>
<evidence type="ECO:0000256" key="18">
    <source>
        <dbReference type="SAM" id="MobiDB-lite"/>
    </source>
</evidence>
<proteinExistence type="inferred from homology"/>
<evidence type="ECO:0000256" key="2">
    <source>
        <dbReference type="ARBA" id="ARBA00004785"/>
    </source>
</evidence>
<comment type="subunit">
    <text evidence="4">Monomer.</text>
</comment>